<keyword evidence="2" id="KW-0732">Signal</keyword>
<feature type="region of interest" description="Disordered" evidence="1">
    <location>
        <begin position="22"/>
        <end position="83"/>
    </location>
</feature>
<dbReference type="OrthoDB" id="9942881at2"/>
<dbReference type="GeneID" id="35296278"/>
<dbReference type="AlphaFoldDB" id="A0A1W7ADW5"/>
<feature type="compositionally biased region" description="Low complexity" evidence="1">
    <location>
        <begin position="25"/>
        <end position="53"/>
    </location>
</feature>
<evidence type="ECO:0000256" key="2">
    <source>
        <dbReference type="SAM" id="SignalP"/>
    </source>
</evidence>
<dbReference type="RefSeq" id="WP_086043316.1">
    <property type="nucleotide sequence ID" value="NZ_CBCRZA010000016.1"/>
</dbReference>
<evidence type="ECO:0000256" key="1">
    <source>
        <dbReference type="SAM" id="MobiDB-lite"/>
    </source>
</evidence>
<organism evidence="3 4">
    <name type="scientific">Macrococcoides canis</name>
    <dbReference type="NCBI Taxonomy" id="1855823"/>
    <lineage>
        <taxon>Bacteria</taxon>
        <taxon>Bacillati</taxon>
        <taxon>Bacillota</taxon>
        <taxon>Bacilli</taxon>
        <taxon>Bacillales</taxon>
        <taxon>Staphylococcaceae</taxon>
        <taxon>Macrococcoides</taxon>
    </lineage>
</organism>
<evidence type="ECO:0008006" key="5">
    <source>
        <dbReference type="Google" id="ProtNLM"/>
    </source>
</evidence>
<evidence type="ECO:0000313" key="4">
    <source>
        <dbReference type="Proteomes" id="UP000194154"/>
    </source>
</evidence>
<dbReference type="Proteomes" id="UP000194154">
    <property type="component" value="Chromosome"/>
</dbReference>
<dbReference type="EMBL" id="CP021059">
    <property type="protein sequence ID" value="ARQ07784.1"/>
    <property type="molecule type" value="Genomic_DNA"/>
</dbReference>
<keyword evidence="4" id="KW-1185">Reference proteome</keyword>
<reference evidence="3 4" key="1">
    <citation type="journal article" date="2017" name="Int. J. Syst. Evol. Microbiol.">
        <title>Macrococcus canis sp. nov., a skin bacterium associated with infections in dogs.</title>
        <authorList>
            <person name="Gobeli Brawand S."/>
            <person name="Cotting K."/>
            <person name="Gomez-Sanz E."/>
            <person name="Collaud A."/>
            <person name="Thomann A."/>
            <person name="Brodard I."/>
            <person name="Rodriguez-Campos S."/>
            <person name="Strauss C."/>
            <person name="Perreten V."/>
        </authorList>
    </citation>
    <scope>NUCLEOTIDE SEQUENCE [LARGE SCALE GENOMIC DNA]</scope>
    <source>
        <strain evidence="3 4">KM45013</strain>
    </source>
</reference>
<name>A0A1W7ADW5_9STAP</name>
<feature type="compositionally biased region" description="Polar residues" evidence="1">
    <location>
        <begin position="57"/>
        <end position="78"/>
    </location>
</feature>
<sequence length="182" mass="19967">MKLLKVLIVFSVLIMIPETMDAGGTTSSSSSSSTSSSSSASSAARASSTSRAAINATRINTMSRMNSTSRLRTSQNLQRAKANAVTLAPPVRNKFTSPLKYQAAHNQYVNNQIFYGTMYGHSTNVNKQQALIRRQLGNRKAYTISVKRNGQERLYVVSKEIYDRIESGDTVHIKNGVVTVKE</sequence>
<dbReference type="KEGG" id="mcak:MCCS_21960"/>
<feature type="signal peptide" evidence="2">
    <location>
        <begin position="1"/>
        <end position="22"/>
    </location>
</feature>
<gene>
    <name evidence="3" type="ORF">MCCS_21960</name>
</gene>
<proteinExistence type="predicted"/>
<protein>
    <recommendedName>
        <fullName evidence="5">Proteophosphoglycan 5</fullName>
    </recommendedName>
</protein>
<feature type="chain" id="PRO_5010885148" description="Proteophosphoglycan 5" evidence="2">
    <location>
        <begin position="23"/>
        <end position="182"/>
    </location>
</feature>
<accession>A0A1W7ADW5</accession>
<evidence type="ECO:0000313" key="3">
    <source>
        <dbReference type="EMBL" id="ARQ07784.1"/>
    </source>
</evidence>